<protein>
    <submittedName>
        <fullName evidence="1">Uncharacterized protein</fullName>
    </submittedName>
</protein>
<accession>A0ACC2IIU7</accession>
<dbReference type="Proteomes" id="UP001153331">
    <property type="component" value="Unassembled WGS sequence"/>
</dbReference>
<evidence type="ECO:0000313" key="2">
    <source>
        <dbReference type="Proteomes" id="UP001153331"/>
    </source>
</evidence>
<comment type="caution">
    <text evidence="1">The sequence shown here is derived from an EMBL/GenBank/DDBJ whole genome shotgun (WGS) entry which is preliminary data.</text>
</comment>
<reference evidence="1" key="1">
    <citation type="submission" date="2022-11" db="EMBL/GenBank/DDBJ databases">
        <title>Genome Sequence of Boeremia exigua.</title>
        <authorList>
            <person name="Buettner E."/>
        </authorList>
    </citation>
    <scope>NUCLEOTIDE SEQUENCE</scope>
    <source>
        <strain evidence="1">CU02</strain>
    </source>
</reference>
<organism evidence="1 2">
    <name type="scientific">Boeremia exigua</name>
    <dbReference type="NCBI Taxonomy" id="749465"/>
    <lineage>
        <taxon>Eukaryota</taxon>
        <taxon>Fungi</taxon>
        <taxon>Dikarya</taxon>
        <taxon>Ascomycota</taxon>
        <taxon>Pezizomycotina</taxon>
        <taxon>Dothideomycetes</taxon>
        <taxon>Pleosporomycetidae</taxon>
        <taxon>Pleosporales</taxon>
        <taxon>Pleosporineae</taxon>
        <taxon>Didymellaceae</taxon>
        <taxon>Boeremia</taxon>
    </lineage>
</organism>
<dbReference type="EMBL" id="JAPHNI010000156">
    <property type="protein sequence ID" value="KAJ8115125.1"/>
    <property type="molecule type" value="Genomic_DNA"/>
</dbReference>
<keyword evidence="2" id="KW-1185">Reference proteome</keyword>
<gene>
    <name evidence="1" type="ORF">OPT61_g3150</name>
</gene>
<name>A0ACC2IIU7_9PLEO</name>
<evidence type="ECO:0000313" key="1">
    <source>
        <dbReference type="EMBL" id="KAJ8115125.1"/>
    </source>
</evidence>
<proteinExistence type="predicted"/>
<sequence length="1196" mass="135936">MIDHTFAADRATIRQLQIFETAGTLCSPRLEGDIRRVQSDVQHSRLAAVRAARHGDRAKPIGTPLLDNQDAQAQGSWKSSHGSASRTLIIGISLSRMRLLETTDGRKYTLTKEFHYNDKVPPYAILSHTWDTDQEVTFEDITEDNKSKYSRLRASLRARTRFGKKGYKKLRFCAQQAKRDGLRYFWVDTCCIDKKNTAELQTAINSMYHWYRDAAKCYVYLADVSTADRDGKPESPSWQPAFMQSRWFTRGWTLQEMLAPSEVEFFSQEGMYLGDRTVLKSLIHDVTDIPLTALSGTPLGEFSVDERLSWAAERETTREEDEVYSLLGIFDITLPFIYDEGYDKALRRLLGAIADSQVIPGKEGSPKSRRLRSTLPFLRDEDFISREVLDTVDHLCTRSAGRAVLVGLGGVGLREGYLEIAKKINLDGWNDPNVNFMQLVDTWLRNDANGSWLWVLDSADNPDVFSDAHFTPPHTAAKARSTSLEPQLPACLPITTKGSILITSRNRELACLLTGLEGNVVEVGPMDDQDAYALLQKKPSCTINKDEAIMLIKALDYLPLALTQALAFINRTPRMSISKYLKEIEHDRACLLGRNLVDIRRDAGAPSSLMTTWQISFDYIRERSPTAARLLSLMSLFDRQRIPKSLLVDKYTGQEHGNSDFRHDIYMLSSFCLVKTSANEDTFEMHGLVQLSTLKWLEYNEELEYWKRVYLVIINESFLDTKPGNWSVCQPLFPHVQAALDNHPKGADSSEPLEVWATLSYKASWYIGAIGYHNKAYQLAADSLDVREILLHPEDLDLLDSFHNVGVMLSRLGRYKEAEKMYNKAAEVQERVLGGSHTDTLFSKLNLAILYDKQGHWVKAESLLQKIIKLSSSLDSNVGRSLRLSMLGQLVVTHSNFGRNEEALALSARIIEAREKELGSNHRMTLVAKDNLAHEYRKQDRFDEAELLELEVLRIRKLDGHTQTEILSSKGSLATTYNGQGRWKEAEELLQEVLSQTQATYGTNHEHTIIAMTNVARSYWAQGRFSESETLELQIIDLRKALFGENHPLTLKTKAKLVDTYHKLGRHKESESLISEVIAVYESTLGPEHLLTLESRDSLATAYLEQGRYKEAEQLEEFIWRARQRILGEEHLDTLGNMGNLAVTYHRQGHVEKVFELMEKCYQANIKVLGEEHERTGRYKAGLAKWRKLAENTEVS</sequence>